<organism evidence="3 4">
    <name type="scientific">Acaulospora morrowiae</name>
    <dbReference type="NCBI Taxonomy" id="94023"/>
    <lineage>
        <taxon>Eukaryota</taxon>
        <taxon>Fungi</taxon>
        <taxon>Fungi incertae sedis</taxon>
        <taxon>Mucoromycota</taxon>
        <taxon>Glomeromycotina</taxon>
        <taxon>Glomeromycetes</taxon>
        <taxon>Diversisporales</taxon>
        <taxon>Acaulosporaceae</taxon>
        <taxon>Acaulospora</taxon>
    </lineage>
</organism>
<feature type="non-terminal residue" evidence="3">
    <location>
        <position position="150"/>
    </location>
</feature>
<feature type="compositionally biased region" description="Low complexity" evidence="1">
    <location>
        <begin position="59"/>
        <end position="95"/>
    </location>
</feature>
<evidence type="ECO:0000256" key="2">
    <source>
        <dbReference type="SAM" id="SignalP"/>
    </source>
</evidence>
<dbReference type="AlphaFoldDB" id="A0A9N9P3S7"/>
<name>A0A9N9P3S7_9GLOM</name>
<keyword evidence="4" id="KW-1185">Reference proteome</keyword>
<feature type="compositionally biased region" description="Low complexity" evidence="1">
    <location>
        <begin position="137"/>
        <end position="150"/>
    </location>
</feature>
<evidence type="ECO:0000256" key="1">
    <source>
        <dbReference type="SAM" id="MobiDB-lite"/>
    </source>
</evidence>
<feature type="signal peptide" evidence="2">
    <location>
        <begin position="1"/>
        <end position="22"/>
    </location>
</feature>
<accession>A0A9N9P3S7</accession>
<dbReference type="EMBL" id="CAJVPV010059302">
    <property type="protein sequence ID" value="CAG8788742.1"/>
    <property type="molecule type" value="Genomic_DNA"/>
</dbReference>
<feature type="compositionally biased region" description="Polar residues" evidence="1">
    <location>
        <begin position="113"/>
        <end position="136"/>
    </location>
</feature>
<feature type="chain" id="PRO_5040209146" evidence="2">
    <location>
        <begin position="23"/>
        <end position="150"/>
    </location>
</feature>
<reference evidence="3" key="1">
    <citation type="submission" date="2021-06" db="EMBL/GenBank/DDBJ databases">
        <authorList>
            <person name="Kallberg Y."/>
            <person name="Tangrot J."/>
            <person name="Rosling A."/>
        </authorList>
    </citation>
    <scope>NUCLEOTIDE SEQUENCE</scope>
    <source>
        <strain evidence="3">CL551</strain>
    </source>
</reference>
<comment type="caution">
    <text evidence="3">The sequence shown here is derived from an EMBL/GenBank/DDBJ whole genome shotgun (WGS) entry which is preliminary data.</text>
</comment>
<evidence type="ECO:0000313" key="4">
    <source>
        <dbReference type="Proteomes" id="UP000789342"/>
    </source>
</evidence>
<proteinExistence type="predicted"/>
<feature type="region of interest" description="Disordered" evidence="1">
    <location>
        <begin position="29"/>
        <end position="150"/>
    </location>
</feature>
<sequence length="150" mass="14769">MRFFNVLLIVLGALVLWVDAQATLNTALPGTQSPPALSTNPSPNPPTLPNSQAETIITSPNAIPSSVAPSSVAPSSVAPSSIAPSPVTPSPGTSPIATQAPADTPSTVAPGASSIQESTSIADSPTPTTDQTLPTGSSSLSASVAQSSDD</sequence>
<keyword evidence="2" id="KW-0732">Signal</keyword>
<gene>
    <name evidence="3" type="ORF">AMORRO_LOCUS17954</name>
</gene>
<protein>
    <submittedName>
        <fullName evidence="3">14275_t:CDS:1</fullName>
    </submittedName>
</protein>
<dbReference type="Proteomes" id="UP000789342">
    <property type="component" value="Unassembled WGS sequence"/>
</dbReference>
<evidence type="ECO:0000313" key="3">
    <source>
        <dbReference type="EMBL" id="CAG8788742.1"/>
    </source>
</evidence>